<evidence type="ECO:0000313" key="2">
    <source>
        <dbReference type="Proteomes" id="UP001198200"/>
    </source>
</evidence>
<dbReference type="RefSeq" id="WP_227102023.1">
    <property type="nucleotide sequence ID" value="NZ_JAJEQN010000053.1"/>
</dbReference>
<dbReference type="EMBL" id="JAJEQN010000053">
    <property type="protein sequence ID" value="MCC2222854.1"/>
    <property type="molecule type" value="Genomic_DNA"/>
</dbReference>
<reference evidence="1 2" key="1">
    <citation type="submission" date="2021-10" db="EMBL/GenBank/DDBJ databases">
        <title>Anaerobic single-cell dispensing facilitates the cultivation of human gut bacteria.</title>
        <authorList>
            <person name="Afrizal A."/>
        </authorList>
    </citation>
    <scope>NUCLEOTIDE SEQUENCE [LARGE SCALE GENOMIC DNA]</scope>
    <source>
        <strain evidence="1 2">CLA-AA-H224</strain>
    </source>
</reference>
<comment type="caution">
    <text evidence="1">The sequence shown here is derived from an EMBL/GenBank/DDBJ whole genome shotgun (WGS) entry which is preliminary data.</text>
</comment>
<organism evidence="1 2">
    <name type="scientific">Anthropogastromicrobium aceti</name>
    <dbReference type="NCBI Taxonomy" id="2981768"/>
    <lineage>
        <taxon>Bacteria</taxon>
        <taxon>Bacillati</taxon>
        <taxon>Bacillota</taxon>
        <taxon>Clostridia</taxon>
        <taxon>Lachnospirales</taxon>
        <taxon>Lachnospiraceae</taxon>
        <taxon>Anthropogastromicrobium</taxon>
    </lineage>
</organism>
<gene>
    <name evidence="1" type="ORF">LKD48_14710</name>
</gene>
<dbReference type="InterPro" id="IPR026002">
    <property type="entry name" value="ATC_hydrolase-like"/>
</dbReference>
<proteinExistence type="predicted"/>
<name>A0AAE3E6H6_9FIRM</name>
<dbReference type="GO" id="GO:0016787">
    <property type="term" value="F:hydrolase activity"/>
    <property type="evidence" value="ECO:0007669"/>
    <property type="project" value="UniProtKB-KW"/>
</dbReference>
<protein>
    <submittedName>
        <fullName evidence="1">L-2-amino-thiazoline-4-carboxylic acid hydrolase</fullName>
    </submittedName>
</protein>
<dbReference type="Pfam" id="PF14196">
    <property type="entry name" value="ATC_hydrolase"/>
    <property type="match status" value="1"/>
</dbReference>
<keyword evidence="1" id="KW-0378">Hydrolase</keyword>
<dbReference type="AlphaFoldDB" id="A0AAE3E6H6"/>
<evidence type="ECO:0000313" key="1">
    <source>
        <dbReference type="EMBL" id="MCC2222854.1"/>
    </source>
</evidence>
<keyword evidence="2" id="KW-1185">Reference proteome</keyword>
<accession>A0AAE3E6H6</accession>
<sequence>MMEYTNKYWNMLMPFIKKSLNKRYGKAYTKALIPKADAEYRDMLNRSDDIGRDNPMASNTYECLVFLAIWKAADGKISVEDLRAISKDVLSAPIMKVMGILINANKASGIKRIQKMMERDAKWLDEHPQYKKYSWDFHFDEKKHKDGFYYYFTQCPLNTFARREGYLEVLPVMCDIDHITASLMHAKLNRKYTLASGGKVCDYWFVGDKMKNPK</sequence>
<dbReference type="Proteomes" id="UP001198200">
    <property type="component" value="Unassembled WGS sequence"/>
</dbReference>